<feature type="binding site" evidence="9">
    <location>
        <position position="218"/>
    </location>
    <ligand>
        <name>[4Fe-4S] cluster</name>
        <dbReference type="ChEBI" id="CHEBI:49883"/>
        <label>1</label>
    </ligand>
</feature>
<feature type="binding site" evidence="9">
    <location>
        <position position="164"/>
    </location>
    <ligand>
        <name>cob(II)alamin</name>
        <dbReference type="ChEBI" id="CHEBI:16304"/>
    </ligand>
</feature>
<dbReference type="InterPro" id="IPR017900">
    <property type="entry name" value="4Fe4S_Fe_S_CS"/>
</dbReference>
<keyword evidence="8 9" id="KW-0411">Iron-sulfur</keyword>
<feature type="binding site" evidence="9">
    <location>
        <position position="244"/>
    </location>
    <ligand>
        <name>[4Fe-4S] cluster</name>
        <dbReference type="ChEBI" id="CHEBI:49883"/>
        <label>2</label>
    </ligand>
</feature>
<comment type="similarity">
    <text evidence="9">Belongs to the QueG family.</text>
</comment>
<keyword evidence="9" id="KW-0170">Cobalt</keyword>
<gene>
    <name evidence="9 12" type="primary">queG</name>
    <name evidence="12" type="ORF">E6K76_07380</name>
</gene>
<keyword evidence="7 9" id="KW-0408">Iron</keyword>
<dbReference type="Gene3D" id="3.30.70.20">
    <property type="match status" value="1"/>
</dbReference>
<dbReference type="GO" id="GO:0051539">
    <property type="term" value="F:4 iron, 4 sulfur cluster binding"/>
    <property type="evidence" value="ECO:0007669"/>
    <property type="project" value="UniProtKB-KW"/>
</dbReference>
<proteinExistence type="inferred from homology"/>
<feature type="region of interest" description="Disordered" evidence="10">
    <location>
        <begin position="1"/>
        <end position="36"/>
    </location>
</feature>
<sequence length="421" mass="45969">MKPSHGNASTAGAAGEFSPRIDPGAARPAADSADGLKGRIRDEARALGFDAIGFARAGESRHAQRLRAWLRAGRHGTMGWIARNPERRSDPRAVLQGARTVISVSLPYYRGDWPTTGPGAPPRGRIARYAWGRDYHKRIRRRLRHLAHAIGAMCPDARWLAYVDTGPMLDRAWAEEAGIGWIGKNTNLIRKGAGSWFFLGEILTDLALEPDVPARNYCGTCARCITACPTGAIVGPYQLDARRCISYLTIEHRGAIPADMRPLIGSRIFGCDDCQEVCPWNRFAVETQNPDFAERPDQQTPHLIPLLFLDDDAFRARFQGTAILRAKRSGFVRNVAVALGNLGDRRSVEPLSRALARDPDPVVRGHAAWALGRIGGRSARATLRDAAKRETSRDVLVEIRAALAEGTAAASTSSMEGERTA</sequence>
<dbReference type="HAMAP" id="MF_00916">
    <property type="entry name" value="QueG"/>
    <property type="match status" value="1"/>
</dbReference>
<comment type="pathway">
    <text evidence="9">tRNA modification; tRNA-queuosine biosynthesis.</text>
</comment>
<dbReference type="Proteomes" id="UP000316852">
    <property type="component" value="Unassembled WGS sequence"/>
</dbReference>
<evidence type="ECO:0000256" key="9">
    <source>
        <dbReference type="HAMAP-Rule" id="MF_00916"/>
    </source>
</evidence>
<feature type="binding site" evidence="9">
    <location>
        <position position="271"/>
    </location>
    <ligand>
        <name>[4Fe-4S] cluster</name>
        <dbReference type="ChEBI" id="CHEBI:49883"/>
        <label>2</label>
    </ligand>
</feature>
<feature type="binding site" evidence="9">
    <location>
        <position position="221"/>
    </location>
    <ligand>
        <name>[4Fe-4S] cluster</name>
        <dbReference type="ChEBI" id="CHEBI:49883"/>
        <label>1</label>
    </ligand>
</feature>
<dbReference type="SUPFAM" id="SSF48371">
    <property type="entry name" value="ARM repeat"/>
    <property type="match status" value="1"/>
</dbReference>
<evidence type="ECO:0000256" key="8">
    <source>
        <dbReference type="ARBA" id="ARBA00023014"/>
    </source>
</evidence>
<feature type="binding site" evidence="9">
    <location>
        <position position="274"/>
    </location>
    <ligand>
        <name>[4Fe-4S] cluster</name>
        <dbReference type="ChEBI" id="CHEBI:49883"/>
        <label>2</label>
    </ligand>
</feature>
<accession>A0A538T4J0</accession>
<evidence type="ECO:0000313" key="12">
    <source>
        <dbReference type="EMBL" id="TMQ58558.1"/>
    </source>
</evidence>
<dbReference type="PANTHER" id="PTHR30002:SF4">
    <property type="entry name" value="EPOXYQUEUOSINE REDUCTASE"/>
    <property type="match status" value="1"/>
</dbReference>
<comment type="cofactor">
    <cofactor evidence="9">
        <name>cob(II)alamin</name>
        <dbReference type="ChEBI" id="CHEBI:16304"/>
    </cofactor>
</comment>
<dbReference type="SMART" id="SM00567">
    <property type="entry name" value="EZ_HEAT"/>
    <property type="match status" value="2"/>
</dbReference>
<dbReference type="PANTHER" id="PTHR30002">
    <property type="entry name" value="EPOXYQUEUOSINE REDUCTASE"/>
    <property type="match status" value="1"/>
</dbReference>
<comment type="caution">
    <text evidence="12">The sequence shown here is derived from an EMBL/GenBank/DDBJ whole genome shotgun (WGS) entry which is preliminary data.</text>
</comment>
<dbReference type="Gene3D" id="1.25.10.10">
    <property type="entry name" value="Leucine-rich Repeat Variant"/>
    <property type="match status" value="1"/>
</dbReference>
<feature type="binding site" evidence="9">
    <location>
        <position position="228"/>
    </location>
    <ligand>
        <name>[4Fe-4S] cluster</name>
        <dbReference type="ChEBI" id="CHEBI:49883"/>
        <label>2</label>
    </ligand>
</feature>
<feature type="binding site" evidence="9">
    <location>
        <begin position="271"/>
        <end position="272"/>
    </location>
    <ligand>
        <name>cob(II)alamin</name>
        <dbReference type="ChEBI" id="CHEBI:16304"/>
    </ligand>
</feature>
<feature type="domain" description="4Fe-4S ferredoxin-type" evidence="11">
    <location>
        <begin position="208"/>
        <end position="238"/>
    </location>
</feature>
<comment type="function">
    <text evidence="9">Catalyzes the conversion of epoxyqueuosine (oQ) to queuosine (Q), which is a hypermodified base found in the wobble positions of tRNA(Asp), tRNA(Asn), tRNA(His) and tRNA(Tyr).</text>
</comment>
<feature type="binding site" evidence="9">
    <location>
        <position position="278"/>
    </location>
    <ligand>
        <name>[4Fe-4S] cluster</name>
        <dbReference type="ChEBI" id="CHEBI:49883"/>
        <label>1</label>
    </ligand>
</feature>
<dbReference type="Pfam" id="PF08331">
    <property type="entry name" value="QueG_DUF1730"/>
    <property type="match status" value="1"/>
</dbReference>
<evidence type="ECO:0000256" key="7">
    <source>
        <dbReference type="ARBA" id="ARBA00023004"/>
    </source>
</evidence>
<feature type="binding site" evidence="9">
    <location>
        <position position="88"/>
    </location>
    <ligand>
        <name>cob(II)alamin</name>
        <dbReference type="ChEBI" id="CHEBI:16304"/>
    </ligand>
</feature>
<feature type="binding site" evidence="9">
    <location>
        <position position="199"/>
    </location>
    <ligand>
        <name>cob(II)alamin</name>
        <dbReference type="ChEBI" id="CHEBI:16304"/>
    </ligand>
</feature>
<dbReference type="InterPro" id="IPR011989">
    <property type="entry name" value="ARM-like"/>
</dbReference>
<organism evidence="12 13">
    <name type="scientific">Eiseniibacteriota bacterium</name>
    <dbReference type="NCBI Taxonomy" id="2212470"/>
    <lineage>
        <taxon>Bacteria</taxon>
        <taxon>Candidatus Eiseniibacteriota</taxon>
    </lineage>
</organism>
<keyword evidence="1 9" id="KW-0004">4Fe-4S</keyword>
<evidence type="ECO:0000256" key="2">
    <source>
        <dbReference type="ARBA" id="ARBA00022490"/>
    </source>
</evidence>
<dbReference type="InterPro" id="IPR016024">
    <property type="entry name" value="ARM-type_fold"/>
</dbReference>
<dbReference type="Pfam" id="PF13484">
    <property type="entry name" value="Fer4_16"/>
    <property type="match status" value="1"/>
</dbReference>
<dbReference type="GO" id="GO:0008616">
    <property type="term" value="P:tRNA queuosine(34) biosynthetic process"/>
    <property type="evidence" value="ECO:0007669"/>
    <property type="project" value="UniProtKB-UniRule"/>
</dbReference>
<dbReference type="FunFam" id="3.30.70.20:FF:000017">
    <property type="entry name" value="Epoxyqueuosine reductase"/>
    <property type="match status" value="1"/>
</dbReference>
<evidence type="ECO:0000313" key="13">
    <source>
        <dbReference type="Proteomes" id="UP000316852"/>
    </source>
</evidence>
<dbReference type="PROSITE" id="PS00198">
    <property type="entry name" value="4FE4S_FER_1"/>
    <property type="match status" value="1"/>
</dbReference>
<reference evidence="12 13" key="1">
    <citation type="journal article" date="2019" name="Nat. Microbiol.">
        <title>Mediterranean grassland soil C-N compound turnover is dependent on rainfall and depth, and is mediated by genomically divergent microorganisms.</title>
        <authorList>
            <person name="Diamond S."/>
            <person name="Andeer P.F."/>
            <person name="Li Z."/>
            <person name="Crits-Christoph A."/>
            <person name="Burstein D."/>
            <person name="Anantharaman K."/>
            <person name="Lane K.R."/>
            <person name="Thomas B.C."/>
            <person name="Pan C."/>
            <person name="Northen T.R."/>
            <person name="Banfield J.F."/>
        </authorList>
    </citation>
    <scope>NUCLEOTIDE SEQUENCE [LARGE SCALE GENOMIC DNA]</scope>
    <source>
        <strain evidence="12">WS_6</strain>
    </source>
</reference>
<evidence type="ECO:0000256" key="1">
    <source>
        <dbReference type="ARBA" id="ARBA00022485"/>
    </source>
</evidence>
<dbReference type="InterPro" id="IPR004453">
    <property type="entry name" value="QueG"/>
</dbReference>
<dbReference type="InterPro" id="IPR004155">
    <property type="entry name" value="PBS_lyase_HEAT"/>
</dbReference>
<keyword evidence="6 9" id="KW-0560">Oxidoreductase</keyword>
<comment type="subcellular location">
    <subcellularLocation>
        <location evidence="9">Cytoplasm</location>
    </subcellularLocation>
</comment>
<dbReference type="SUPFAM" id="SSF46548">
    <property type="entry name" value="alpha-helical ferredoxin"/>
    <property type="match status" value="1"/>
</dbReference>
<evidence type="ECO:0000256" key="4">
    <source>
        <dbReference type="ARBA" id="ARBA00022723"/>
    </source>
</evidence>
<dbReference type="PROSITE" id="PS51379">
    <property type="entry name" value="4FE4S_FER_2"/>
    <property type="match status" value="1"/>
</dbReference>
<evidence type="ECO:0000256" key="10">
    <source>
        <dbReference type="SAM" id="MobiDB-lite"/>
    </source>
</evidence>
<dbReference type="EC" id="1.17.99.6" evidence="9"/>
<name>A0A538T4J0_UNCEI</name>
<dbReference type="AlphaFoldDB" id="A0A538T4J0"/>
<comment type="subunit">
    <text evidence="9">Monomer.</text>
</comment>
<evidence type="ECO:0000256" key="3">
    <source>
        <dbReference type="ARBA" id="ARBA00022694"/>
    </source>
</evidence>
<keyword evidence="5 9" id="KW-0671">Queuosine biosynthesis</keyword>
<dbReference type="InterPro" id="IPR013542">
    <property type="entry name" value="QueG_DUF1730"/>
</dbReference>
<comment type="catalytic activity">
    <reaction evidence="9">
        <text>epoxyqueuosine(34) in tRNA + AH2 = queuosine(34) in tRNA + A + H2O</text>
        <dbReference type="Rhea" id="RHEA:32159"/>
        <dbReference type="Rhea" id="RHEA-COMP:18571"/>
        <dbReference type="Rhea" id="RHEA-COMP:18582"/>
        <dbReference type="ChEBI" id="CHEBI:13193"/>
        <dbReference type="ChEBI" id="CHEBI:15377"/>
        <dbReference type="ChEBI" id="CHEBI:17499"/>
        <dbReference type="ChEBI" id="CHEBI:194431"/>
        <dbReference type="ChEBI" id="CHEBI:194443"/>
        <dbReference type="EC" id="1.17.99.6"/>
    </reaction>
</comment>
<dbReference type="GO" id="GO:0031419">
    <property type="term" value="F:cobalamin binding"/>
    <property type="evidence" value="ECO:0007669"/>
    <property type="project" value="UniProtKB-KW"/>
</dbReference>
<comment type="cofactor">
    <cofactor evidence="9">
        <name>[4Fe-4S] cluster</name>
        <dbReference type="ChEBI" id="CHEBI:49883"/>
    </cofactor>
    <text evidence="9">Binds 2 [4Fe-4S] clusters per monomer.</text>
</comment>
<keyword evidence="9" id="KW-0846">Cobalamin</keyword>
<comment type="caution">
    <text evidence="9">Lacks conserved residue(s) required for the propagation of feature annotation.</text>
</comment>
<evidence type="ECO:0000259" key="11">
    <source>
        <dbReference type="PROSITE" id="PS51379"/>
    </source>
</evidence>
<protein>
    <recommendedName>
        <fullName evidence="9">Epoxyqueuosine reductase</fullName>
        <ecNumber evidence="9">1.17.99.6</ecNumber>
    </recommendedName>
    <alternativeName>
        <fullName evidence="9">Queuosine biosynthesis protein QueG</fullName>
    </alternativeName>
</protein>
<feature type="active site" description="Proton donor" evidence="9">
    <location>
        <position position="164"/>
    </location>
</feature>
<dbReference type="GO" id="GO:0046872">
    <property type="term" value="F:metal ion binding"/>
    <property type="evidence" value="ECO:0007669"/>
    <property type="project" value="UniProtKB-KW"/>
</dbReference>
<dbReference type="EMBL" id="VBOW01000032">
    <property type="protein sequence ID" value="TMQ58558.1"/>
    <property type="molecule type" value="Genomic_DNA"/>
</dbReference>
<feature type="binding site" evidence="9">
    <location>
        <position position="185"/>
    </location>
    <ligand>
        <name>cob(II)alamin</name>
        <dbReference type="ChEBI" id="CHEBI:16304"/>
    </ligand>
</feature>
<feature type="binding site" evidence="9">
    <location>
        <position position="246"/>
    </location>
    <ligand>
        <name>cob(II)alamin</name>
        <dbReference type="ChEBI" id="CHEBI:16304"/>
    </ligand>
</feature>
<keyword evidence="2 9" id="KW-0963">Cytoplasm</keyword>
<dbReference type="UniPathway" id="UPA00392"/>
<dbReference type="Pfam" id="PF13646">
    <property type="entry name" value="HEAT_2"/>
    <property type="match status" value="1"/>
</dbReference>
<dbReference type="GO" id="GO:0052693">
    <property type="term" value="F:epoxyqueuosine reductase activity"/>
    <property type="evidence" value="ECO:0007669"/>
    <property type="project" value="UniProtKB-UniRule"/>
</dbReference>
<feature type="binding site" evidence="9">
    <location>
        <position position="188"/>
    </location>
    <ligand>
        <name>cob(II)alamin</name>
        <dbReference type="ChEBI" id="CHEBI:16304"/>
    </ligand>
</feature>
<feature type="compositionally biased region" description="Polar residues" evidence="10">
    <location>
        <begin position="1"/>
        <end position="10"/>
    </location>
</feature>
<dbReference type="NCBIfam" id="TIGR00276">
    <property type="entry name" value="tRNA epoxyqueuosine(34) reductase QueG"/>
    <property type="match status" value="1"/>
</dbReference>
<evidence type="ECO:0000256" key="5">
    <source>
        <dbReference type="ARBA" id="ARBA00022785"/>
    </source>
</evidence>
<keyword evidence="4 9" id="KW-0479">Metal-binding</keyword>
<keyword evidence="3 9" id="KW-0819">tRNA processing</keyword>
<evidence type="ECO:0000256" key="6">
    <source>
        <dbReference type="ARBA" id="ARBA00023002"/>
    </source>
</evidence>
<dbReference type="GO" id="GO:0005737">
    <property type="term" value="C:cytoplasm"/>
    <property type="evidence" value="ECO:0007669"/>
    <property type="project" value="UniProtKB-SubCell"/>
</dbReference>
<dbReference type="InterPro" id="IPR017896">
    <property type="entry name" value="4Fe4S_Fe-S-bd"/>
</dbReference>
<feature type="binding site" evidence="9">
    <location>
        <position position="224"/>
    </location>
    <ligand>
        <name>[4Fe-4S] cluster</name>
        <dbReference type="ChEBI" id="CHEBI:49883"/>
        <label>1</label>
    </ligand>
</feature>